<evidence type="ECO:0000313" key="5">
    <source>
        <dbReference type="Proteomes" id="UP000219482"/>
    </source>
</evidence>
<name>A0A286GQT2_9ACTN</name>
<dbReference type="AlphaFoldDB" id="A0A286GQT2"/>
<dbReference type="InterPro" id="IPR029063">
    <property type="entry name" value="SAM-dependent_MTases_sf"/>
</dbReference>
<dbReference type="OrthoDB" id="9813311at2"/>
<dbReference type="PANTHER" id="PTHR43464">
    <property type="entry name" value="METHYLTRANSFERASE"/>
    <property type="match status" value="1"/>
</dbReference>
<dbReference type="EMBL" id="OCNK01000002">
    <property type="protein sequence ID" value="SOD97880.1"/>
    <property type="molecule type" value="Genomic_DNA"/>
</dbReference>
<sequence length="223" mass="24014">MSRRPDAAGRQALGAYRDAPRGDRLHVWVRWLSCPFPPVADVLPSTGRVLEIGCGHGLFSAYAARRSPGLQVLGVDIDAEKIAVAAASAPVDGGRLEFAVGRSGSVPAGPWDAVVLVDVLYLLDTASQRALLESAAAALAPGGLLVVKDMATRPRWKARWNAVQESLSVRVLRITAGSREFAFVDPEERAGWLTGSGLRDVRMRRLDRHRIHPHHLLVGQAPG</sequence>
<keyword evidence="5" id="KW-1185">Reference proteome</keyword>
<dbReference type="PANTHER" id="PTHR43464:SF19">
    <property type="entry name" value="UBIQUINONE BIOSYNTHESIS O-METHYLTRANSFERASE, MITOCHONDRIAL"/>
    <property type="match status" value="1"/>
</dbReference>
<evidence type="ECO:0000256" key="1">
    <source>
        <dbReference type="ARBA" id="ARBA00022603"/>
    </source>
</evidence>
<dbReference type="Pfam" id="PF13489">
    <property type="entry name" value="Methyltransf_23"/>
    <property type="match status" value="1"/>
</dbReference>
<gene>
    <name evidence="4" type="ORF">SAMN06272739_1647</name>
</gene>
<dbReference type="CDD" id="cd02440">
    <property type="entry name" value="AdoMet_MTases"/>
    <property type="match status" value="1"/>
</dbReference>
<dbReference type="Gene3D" id="3.40.50.150">
    <property type="entry name" value="Vaccinia Virus protein VP39"/>
    <property type="match status" value="1"/>
</dbReference>
<dbReference type="GO" id="GO:0032259">
    <property type="term" value="P:methylation"/>
    <property type="evidence" value="ECO:0007669"/>
    <property type="project" value="UniProtKB-KW"/>
</dbReference>
<keyword evidence="1 4" id="KW-0489">Methyltransferase</keyword>
<organism evidence="4 5">
    <name type="scientific">Blastococcus haudaquaticus</name>
    <dbReference type="NCBI Taxonomy" id="1938745"/>
    <lineage>
        <taxon>Bacteria</taxon>
        <taxon>Bacillati</taxon>
        <taxon>Actinomycetota</taxon>
        <taxon>Actinomycetes</taxon>
        <taxon>Geodermatophilales</taxon>
        <taxon>Geodermatophilaceae</taxon>
        <taxon>Blastococcus</taxon>
    </lineage>
</organism>
<dbReference type="RefSeq" id="WP_097183420.1">
    <property type="nucleotide sequence ID" value="NZ_OCNK01000002.1"/>
</dbReference>
<dbReference type="GO" id="GO:0008168">
    <property type="term" value="F:methyltransferase activity"/>
    <property type="evidence" value="ECO:0007669"/>
    <property type="project" value="UniProtKB-KW"/>
</dbReference>
<keyword evidence="2 4" id="KW-0808">Transferase</keyword>
<accession>A0A286GQT2</accession>
<evidence type="ECO:0000313" key="4">
    <source>
        <dbReference type="EMBL" id="SOD97880.1"/>
    </source>
</evidence>
<proteinExistence type="predicted"/>
<dbReference type="SUPFAM" id="SSF53335">
    <property type="entry name" value="S-adenosyl-L-methionine-dependent methyltransferases"/>
    <property type="match status" value="1"/>
</dbReference>
<evidence type="ECO:0000256" key="2">
    <source>
        <dbReference type="ARBA" id="ARBA00022679"/>
    </source>
</evidence>
<keyword evidence="3" id="KW-0949">S-adenosyl-L-methionine</keyword>
<dbReference type="Proteomes" id="UP000219482">
    <property type="component" value="Unassembled WGS sequence"/>
</dbReference>
<protein>
    <submittedName>
        <fullName evidence="4">Methyltransferase domain-containing protein</fullName>
    </submittedName>
</protein>
<reference evidence="5" key="1">
    <citation type="submission" date="2017-09" db="EMBL/GenBank/DDBJ databases">
        <authorList>
            <person name="Varghese N."/>
            <person name="Submissions S."/>
        </authorList>
    </citation>
    <scope>NUCLEOTIDE SEQUENCE [LARGE SCALE GENOMIC DNA]</scope>
    <source>
        <strain evidence="5">DSM 44270</strain>
    </source>
</reference>
<evidence type="ECO:0000256" key="3">
    <source>
        <dbReference type="ARBA" id="ARBA00022691"/>
    </source>
</evidence>